<dbReference type="InterPro" id="IPR036890">
    <property type="entry name" value="HATPase_C_sf"/>
</dbReference>
<evidence type="ECO:0000259" key="7">
    <source>
        <dbReference type="PROSITE" id="PS50109"/>
    </source>
</evidence>
<dbReference type="GO" id="GO:0000155">
    <property type="term" value="F:phosphorelay sensor kinase activity"/>
    <property type="evidence" value="ECO:0007669"/>
    <property type="project" value="InterPro"/>
</dbReference>
<keyword evidence="6" id="KW-0812">Transmembrane</keyword>
<accession>A0A1M5DHV6</accession>
<evidence type="ECO:0000256" key="4">
    <source>
        <dbReference type="PROSITE-ProRule" id="PRU00169"/>
    </source>
</evidence>
<dbReference type="CDD" id="cd17546">
    <property type="entry name" value="REC_hyHK_CKI1_RcsC-like"/>
    <property type="match status" value="1"/>
</dbReference>
<dbReference type="Pfam" id="PF00072">
    <property type="entry name" value="Response_reg"/>
    <property type="match status" value="1"/>
</dbReference>
<keyword evidence="6" id="KW-1133">Transmembrane helix</keyword>
<dbReference type="Gene3D" id="1.25.40.10">
    <property type="entry name" value="Tetratricopeptide repeat domain"/>
    <property type="match status" value="1"/>
</dbReference>
<keyword evidence="3 4" id="KW-0597">Phosphoprotein</keyword>
<keyword evidence="10" id="KW-1185">Reference proteome</keyword>
<dbReference type="Gene3D" id="3.40.50.2300">
    <property type="match status" value="1"/>
</dbReference>
<gene>
    <name evidence="9" type="ORF">SAMN03080594_106100</name>
</gene>
<dbReference type="AlphaFoldDB" id="A0A1M5DHV6"/>
<dbReference type="SUPFAM" id="SSF55874">
    <property type="entry name" value="ATPase domain of HSP90 chaperone/DNA topoisomerase II/histidine kinase"/>
    <property type="match status" value="1"/>
</dbReference>
<dbReference type="PRINTS" id="PR00344">
    <property type="entry name" value="BCTRLSENSOR"/>
</dbReference>
<dbReference type="InterPro" id="IPR003594">
    <property type="entry name" value="HATPase_dom"/>
</dbReference>
<feature type="transmembrane region" description="Helical" evidence="6">
    <location>
        <begin position="314"/>
        <end position="334"/>
    </location>
</feature>
<dbReference type="EMBL" id="FQUX01000006">
    <property type="protein sequence ID" value="SHF66609.1"/>
    <property type="molecule type" value="Genomic_DNA"/>
</dbReference>
<dbReference type="Pfam" id="PF00512">
    <property type="entry name" value="HisKA"/>
    <property type="match status" value="1"/>
</dbReference>
<comment type="catalytic activity">
    <reaction evidence="1">
        <text>ATP + protein L-histidine = ADP + protein N-phospho-L-histidine.</text>
        <dbReference type="EC" id="2.7.13.3"/>
    </reaction>
</comment>
<dbReference type="InterPro" id="IPR005467">
    <property type="entry name" value="His_kinase_dom"/>
</dbReference>
<dbReference type="InterPro" id="IPR011006">
    <property type="entry name" value="CheY-like_superfamily"/>
</dbReference>
<keyword evidence="6" id="KW-0472">Membrane</keyword>
<dbReference type="CDD" id="cd16922">
    <property type="entry name" value="HATPase_EvgS-ArcB-TorS-like"/>
    <property type="match status" value="1"/>
</dbReference>
<dbReference type="PANTHER" id="PTHR45339:SF5">
    <property type="entry name" value="HISTIDINE KINASE"/>
    <property type="match status" value="1"/>
</dbReference>
<dbReference type="PANTHER" id="PTHR45339">
    <property type="entry name" value="HYBRID SIGNAL TRANSDUCTION HISTIDINE KINASE J"/>
    <property type="match status" value="1"/>
</dbReference>
<dbReference type="SUPFAM" id="SSF52172">
    <property type="entry name" value="CheY-like"/>
    <property type="match status" value="1"/>
</dbReference>
<dbReference type="CDD" id="cd00082">
    <property type="entry name" value="HisKA"/>
    <property type="match status" value="1"/>
</dbReference>
<dbReference type="Pfam" id="PF02518">
    <property type="entry name" value="HATPase_c"/>
    <property type="match status" value="1"/>
</dbReference>
<reference evidence="10" key="1">
    <citation type="submission" date="2016-11" db="EMBL/GenBank/DDBJ databases">
        <authorList>
            <person name="Varghese N."/>
            <person name="Submissions S."/>
        </authorList>
    </citation>
    <scope>NUCLEOTIDE SEQUENCE [LARGE SCALE GENOMIC DNA]</scope>
    <source>
        <strain evidence="10">DSM 17539</strain>
    </source>
</reference>
<feature type="coiled-coil region" evidence="5">
    <location>
        <begin position="288"/>
        <end position="315"/>
    </location>
</feature>
<dbReference type="SMART" id="SM00448">
    <property type="entry name" value="REC"/>
    <property type="match status" value="1"/>
</dbReference>
<sequence>MRPKFLHINLNRKLWLLTVLLFFYLNHSYTQESQAAGQDIEYHFDKARELGNKNNIEPALEELNTAMEIAFKNNDQKALIDTYHKFAILYLRLQKDESAEYYADRSKSLLKDISYPYGEATHKYIDAIISYRDGKNFLAISMLNEAKQINNDRNLLNNILFVEGIIFLNLEKYESATKNFNALAVNTDIYEKDYLAAKAHIKLAEINNRTENYEESIKNAQSALKLAKANNFYLEVLEANRLLTETNEKLGLFESALAYNRNILNIKDSIFTIEKSLAETKTADNIQTKFMKDEIGRQEAKIEELNQSKNRTEITAILTAAFLIVISILAISLYRNNQIKLKTNDLLHTKNNELQAARDAAVMAMEAKTNFLSTVSHELRTPLYAVTGLTHLLLEENPSENQKEHLKSLKFSGDYLLNFINDILQINKIDADKLEALQIDFNLKKILSEVINSLHQSAKANKTKIVLEFDEDIPSHLLGDPLKLSQIFINLIGNGIKFTKGGQVTVIAKLAKKVEENLTIYFEVKDNGIGIDKERQLTIFDSFEQGSIQINREYGGTGLGLTIVKSLLGLFGSKIGLKSEIGKGSSFFFELDLKSKDDLIDDIPFEITEVEYDFTGLHILVVEDNKINQVITKKMLNKKEITCDIANNGLEAVAMVRKTDYDCILMDIHMPGISGEEATIEIRKFNRLVPIIALTAISLDDSLESFYAAGCNDVVTKPFKPEVFYQKIGENIFDVKKKIEA</sequence>
<evidence type="ECO:0000256" key="5">
    <source>
        <dbReference type="SAM" id="Coils"/>
    </source>
</evidence>
<evidence type="ECO:0000313" key="10">
    <source>
        <dbReference type="Proteomes" id="UP000184406"/>
    </source>
</evidence>
<evidence type="ECO:0000256" key="6">
    <source>
        <dbReference type="SAM" id="Phobius"/>
    </source>
</evidence>
<dbReference type="Gene3D" id="1.10.287.130">
    <property type="match status" value="1"/>
</dbReference>
<dbReference type="SMART" id="SM00388">
    <property type="entry name" value="HisKA"/>
    <property type="match status" value="1"/>
</dbReference>
<evidence type="ECO:0000259" key="8">
    <source>
        <dbReference type="PROSITE" id="PS50110"/>
    </source>
</evidence>
<keyword evidence="9" id="KW-0418">Kinase</keyword>
<dbReference type="Proteomes" id="UP000184406">
    <property type="component" value="Unassembled WGS sequence"/>
</dbReference>
<dbReference type="SUPFAM" id="SSF47384">
    <property type="entry name" value="Homodimeric domain of signal transducing histidine kinase"/>
    <property type="match status" value="1"/>
</dbReference>
<dbReference type="Gene3D" id="3.30.565.10">
    <property type="entry name" value="Histidine kinase-like ATPase, C-terminal domain"/>
    <property type="match status" value="1"/>
</dbReference>
<dbReference type="EC" id="2.7.13.3" evidence="2"/>
<dbReference type="InterPro" id="IPR011990">
    <property type="entry name" value="TPR-like_helical_dom_sf"/>
</dbReference>
<protein>
    <recommendedName>
        <fullName evidence="2">histidine kinase</fullName>
        <ecNumber evidence="2">2.7.13.3</ecNumber>
    </recommendedName>
</protein>
<name>A0A1M5DHV6_9FLAO</name>
<evidence type="ECO:0000256" key="1">
    <source>
        <dbReference type="ARBA" id="ARBA00000085"/>
    </source>
</evidence>
<evidence type="ECO:0000256" key="3">
    <source>
        <dbReference type="ARBA" id="ARBA00022553"/>
    </source>
</evidence>
<feature type="modified residue" description="4-aspartylphosphate" evidence="4">
    <location>
        <position position="667"/>
    </location>
</feature>
<feature type="domain" description="Histidine kinase" evidence="7">
    <location>
        <begin position="374"/>
        <end position="595"/>
    </location>
</feature>
<dbReference type="InterPro" id="IPR001789">
    <property type="entry name" value="Sig_transdc_resp-reg_receiver"/>
</dbReference>
<dbReference type="PROSITE" id="PS50109">
    <property type="entry name" value="HIS_KIN"/>
    <property type="match status" value="1"/>
</dbReference>
<dbReference type="InterPro" id="IPR036097">
    <property type="entry name" value="HisK_dim/P_sf"/>
</dbReference>
<feature type="coiled-coil region" evidence="5">
    <location>
        <begin position="203"/>
        <end position="230"/>
    </location>
</feature>
<dbReference type="SUPFAM" id="SSF48452">
    <property type="entry name" value="TPR-like"/>
    <property type="match status" value="2"/>
</dbReference>
<organism evidence="9 10">
    <name type="scientific">Arenibacter palladensis</name>
    <dbReference type="NCBI Taxonomy" id="237373"/>
    <lineage>
        <taxon>Bacteria</taxon>
        <taxon>Pseudomonadati</taxon>
        <taxon>Bacteroidota</taxon>
        <taxon>Flavobacteriia</taxon>
        <taxon>Flavobacteriales</taxon>
        <taxon>Flavobacteriaceae</taxon>
        <taxon>Arenibacter</taxon>
    </lineage>
</organism>
<dbReference type="SMART" id="SM00387">
    <property type="entry name" value="HATPase_c"/>
    <property type="match status" value="1"/>
</dbReference>
<proteinExistence type="predicted"/>
<evidence type="ECO:0000313" key="9">
    <source>
        <dbReference type="EMBL" id="SHF66609.1"/>
    </source>
</evidence>
<dbReference type="FunFam" id="3.30.565.10:FF:000010">
    <property type="entry name" value="Sensor histidine kinase RcsC"/>
    <property type="match status" value="1"/>
</dbReference>
<dbReference type="OrthoDB" id="1046984at2"/>
<dbReference type="InterPro" id="IPR004358">
    <property type="entry name" value="Sig_transdc_His_kin-like_C"/>
</dbReference>
<dbReference type="PROSITE" id="PS50110">
    <property type="entry name" value="RESPONSE_REGULATORY"/>
    <property type="match status" value="1"/>
</dbReference>
<feature type="domain" description="Response regulatory" evidence="8">
    <location>
        <begin position="618"/>
        <end position="732"/>
    </location>
</feature>
<evidence type="ECO:0000256" key="2">
    <source>
        <dbReference type="ARBA" id="ARBA00012438"/>
    </source>
</evidence>
<keyword evidence="5" id="KW-0175">Coiled coil</keyword>
<keyword evidence="9" id="KW-0808">Transferase</keyword>
<dbReference type="InterPro" id="IPR003661">
    <property type="entry name" value="HisK_dim/P_dom"/>
</dbReference>